<proteinExistence type="predicted"/>
<evidence type="ECO:0000313" key="1">
    <source>
        <dbReference type="EMBL" id="JAH53980.1"/>
    </source>
</evidence>
<protein>
    <submittedName>
        <fullName evidence="1">Uncharacterized protein</fullName>
    </submittedName>
</protein>
<organism evidence="1">
    <name type="scientific">Anguilla anguilla</name>
    <name type="common">European freshwater eel</name>
    <name type="synonym">Muraena anguilla</name>
    <dbReference type="NCBI Taxonomy" id="7936"/>
    <lineage>
        <taxon>Eukaryota</taxon>
        <taxon>Metazoa</taxon>
        <taxon>Chordata</taxon>
        <taxon>Craniata</taxon>
        <taxon>Vertebrata</taxon>
        <taxon>Euteleostomi</taxon>
        <taxon>Actinopterygii</taxon>
        <taxon>Neopterygii</taxon>
        <taxon>Teleostei</taxon>
        <taxon>Anguilliformes</taxon>
        <taxon>Anguillidae</taxon>
        <taxon>Anguilla</taxon>
    </lineage>
</organism>
<dbReference type="AlphaFoldDB" id="A0A0E9TM89"/>
<accession>A0A0E9TM89</accession>
<name>A0A0E9TM89_ANGAN</name>
<reference evidence="1" key="2">
    <citation type="journal article" date="2015" name="Fish Shellfish Immunol.">
        <title>Early steps in the European eel (Anguilla anguilla)-Vibrio vulnificus interaction in the gills: Role of the RtxA13 toxin.</title>
        <authorList>
            <person name="Callol A."/>
            <person name="Pajuelo D."/>
            <person name="Ebbesson L."/>
            <person name="Teles M."/>
            <person name="MacKenzie S."/>
            <person name="Amaro C."/>
        </authorList>
    </citation>
    <scope>NUCLEOTIDE SEQUENCE</scope>
</reference>
<sequence length="50" mass="5677">MRFPIAFPLWIRQKCKQKNPDCMERSPAHRLSASSPSCLLICFVLSSGQP</sequence>
<dbReference type="EMBL" id="GBXM01054597">
    <property type="protein sequence ID" value="JAH53980.1"/>
    <property type="molecule type" value="Transcribed_RNA"/>
</dbReference>
<reference evidence="1" key="1">
    <citation type="submission" date="2014-11" db="EMBL/GenBank/DDBJ databases">
        <authorList>
            <person name="Amaro Gonzalez C."/>
        </authorList>
    </citation>
    <scope>NUCLEOTIDE SEQUENCE</scope>
</reference>